<dbReference type="RefSeq" id="XP_037150184.1">
    <property type="nucleotide sequence ID" value="XM_037294106.1"/>
</dbReference>
<dbReference type="AlphaFoldDB" id="A0A8H6CCK0"/>
<proteinExistence type="predicted"/>
<keyword evidence="3" id="KW-1185">Reference proteome</keyword>
<name>A0A8H6CCK0_9LECA</name>
<evidence type="ECO:0000313" key="2">
    <source>
        <dbReference type="EMBL" id="KAF6220749.1"/>
    </source>
</evidence>
<keyword evidence="1" id="KW-0732">Signal</keyword>
<protein>
    <submittedName>
        <fullName evidence="2">Uncharacterized protein</fullName>
    </submittedName>
</protein>
<dbReference type="Proteomes" id="UP000593566">
    <property type="component" value="Unassembled WGS sequence"/>
</dbReference>
<dbReference type="EMBL" id="JACCJB010000016">
    <property type="protein sequence ID" value="KAF6220749.1"/>
    <property type="molecule type" value="Genomic_DNA"/>
</dbReference>
<reference evidence="2 3" key="1">
    <citation type="journal article" date="2020" name="Genomics">
        <title>Complete, high-quality genomes from long-read metagenomic sequencing of two wolf lichen thalli reveals enigmatic genome architecture.</title>
        <authorList>
            <person name="McKenzie S.K."/>
            <person name="Walston R.F."/>
            <person name="Allen J.L."/>
        </authorList>
    </citation>
    <scope>NUCLEOTIDE SEQUENCE [LARGE SCALE GENOMIC DNA]</scope>
    <source>
        <strain evidence="2">WasteWater1</strain>
    </source>
</reference>
<organism evidence="2 3">
    <name type="scientific">Letharia lupina</name>
    <dbReference type="NCBI Taxonomy" id="560253"/>
    <lineage>
        <taxon>Eukaryota</taxon>
        <taxon>Fungi</taxon>
        <taxon>Dikarya</taxon>
        <taxon>Ascomycota</taxon>
        <taxon>Pezizomycotina</taxon>
        <taxon>Lecanoromycetes</taxon>
        <taxon>OSLEUM clade</taxon>
        <taxon>Lecanoromycetidae</taxon>
        <taxon>Lecanorales</taxon>
        <taxon>Lecanorineae</taxon>
        <taxon>Parmeliaceae</taxon>
        <taxon>Letharia</taxon>
    </lineage>
</organism>
<accession>A0A8H6CCK0</accession>
<evidence type="ECO:0000313" key="3">
    <source>
        <dbReference type="Proteomes" id="UP000593566"/>
    </source>
</evidence>
<comment type="caution">
    <text evidence="2">The sequence shown here is derived from an EMBL/GenBank/DDBJ whole genome shotgun (WGS) entry which is preliminary data.</text>
</comment>
<sequence length="226" mass="23698">MLASHAFLARCFLLQSAVLSLASPLLHERGNGHHLKCTNAPTVVAGYYVDPKDAQPPSSASATCQAASQYLYCIPGTYTYVFFGAIKPSLQPSTSYATALNASIAFIDMYIGSHGDGPVPDGHQYVSNTGTGILIYAEDAGGHHLTWGVFGVAMQGLNAWMADTENGYSDAMFQINDGKNEVGNGYVGAVDQDGVCVFANAFTPDTPCVAVDSKGLVYGNHGGVVC</sequence>
<dbReference type="GeneID" id="59331594"/>
<evidence type="ECO:0000256" key="1">
    <source>
        <dbReference type="SAM" id="SignalP"/>
    </source>
</evidence>
<feature type="signal peptide" evidence="1">
    <location>
        <begin position="1"/>
        <end position="22"/>
    </location>
</feature>
<gene>
    <name evidence="2" type="ORF">HO133_003183</name>
</gene>
<feature type="chain" id="PRO_5034270822" evidence="1">
    <location>
        <begin position="23"/>
        <end position="226"/>
    </location>
</feature>